<evidence type="ECO:0000256" key="2">
    <source>
        <dbReference type="ARBA" id="ARBA00023002"/>
    </source>
</evidence>
<evidence type="ECO:0000256" key="3">
    <source>
        <dbReference type="RuleBase" id="RU000363"/>
    </source>
</evidence>
<dbReference type="GO" id="GO:0016937">
    <property type="term" value="F:short-chain fatty acyl-CoA dehydrogenase activity"/>
    <property type="evidence" value="ECO:0007669"/>
    <property type="project" value="UniProtKB-EC"/>
</dbReference>
<dbReference type="SUPFAM" id="SSF51735">
    <property type="entry name" value="NAD(P)-binding Rossmann-fold domains"/>
    <property type="match status" value="1"/>
</dbReference>
<dbReference type="GO" id="GO:0016020">
    <property type="term" value="C:membrane"/>
    <property type="evidence" value="ECO:0007669"/>
    <property type="project" value="TreeGrafter"/>
</dbReference>
<dbReference type="AlphaFoldDB" id="A0A7W0HM73"/>
<comment type="caution">
    <text evidence="5">The sequence shown here is derived from an EMBL/GenBank/DDBJ whole genome shotgun (WGS) entry which is preliminary data.</text>
</comment>
<dbReference type="PRINTS" id="PR00081">
    <property type="entry name" value="GDHRDH"/>
</dbReference>
<name>A0A7W0HM73_9BACT</name>
<evidence type="ECO:0000313" key="5">
    <source>
        <dbReference type="EMBL" id="MBA2882992.1"/>
    </source>
</evidence>
<organism evidence="5 6">
    <name type="scientific">Desulfosalsimonas propionicica</name>
    <dbReference type="NCBI Taxonomy" id="332175"/>
    <lineage>
        <taxon>Bacteria</taxon>
        <taxon>Pseudomonadati</taxon>
        <taxon>Thermodesulfobacteriota</taxon>
        <taxon>Desulfobacteria</taxon>
        <taxon>Desulfobacterales</taxon>
        <taxon>Desulfosalsimonadaceae</taxon>
        <taxon>Desulfosalsimonas</taxon>
    </lineage>
</organism>
<dbReference type="PANTHER" id="PTHR44196:SF1">
    <property type="entry name" value="DEHYDROGENASE_REDUCTASE SDR FAMILY MEMBER 7B"/>
    <property type="match status" value="1"/>
</dbReference>
<evidence type="ECO:0000259" key="4">
    <source>
        <dbReference type="SMART" id="SM00822"/>
    </source>
</evidence>
<dbReference type="Pfam" id="PF00106">
    <property type="entry name" value="adh_short"/>
    <property type="match status" value="1"/>
</dbReference>
<dbReference type="Gene3D" id="3.40.50.720">
    <property type="entry name" value="NAD(P)-binding Rossmann-like Domain"/>
    <property type="match status" value="1"/>
</dbReference>
<protein>
    <submittedName>
        <fullName evidence="5">Butyryl-CoA dehydrogenase</fullName>
        <ecNumber evidence="5">1.3.8.1</ecNumber>
    </submittedName>
</protein>
<dbReference type="SMART" id="SM00822">
    <property type="entry name" value="PKS_KR"/>
    <property type="match status" value="1"/>
</dbReference>
<comment type="similarity">
    <text evidence="1 3">Belongs to the short-chain dehydrogenases/reductases (SDR) family.</text>
</comment>
<proteinExistence type="inferred from homology"/>
<dbReference type="InterPro" id="IPR036291">
    <property type="entry name" value="NAD(P)-bd_dom_sf"/>
</dbReference>
<keyword evidence="2 5" id="KW-0560">Oxidoreductase</keyword>
<dbReference type="InterPro" id="IPR057326">
    <property type="entry name" value="KR_dom"/>
</dbReference>
<dbReference type="RefSeq" id="WP_181552606.1">
    <property type="nucleotide sequence ID" value="NZ_JACDUS010000014.1"/>
</dbReference>
<keyword evidence="6" id="KW-1185">Reference proteome</keyword>
<accession>A0A7W0HM73</accession>
<dbReference type="CDD" id="cd05233">
    <property type="entry name" value="SDR_c"/>
    <property type="match status" value="1"/>
</dbReference>
<dbReference type="EMBL" id="JACDUS010000014">
    <property type="protein sequence ID" value="MBA2882992.1"/>
    <property type="molecule type" value="Genomic_DNA"/>
</dbReference>
<dbReference type="InterPro" id="IPR002347">
    <property type="entry name" value="SDR_fam"/>
</dbReference>
<dbReference type="PANTHER" id="PTHR44196">
    <property type="entry name" value="DEHYDROGENASE/REDUCTASE SDR FAMILY MEMBER 7B"/>
    <property type="match status" value="1"/>
</dbReference>
<reference evidence="5 6" key="1">
    <citation type="submission" date="2020-07" db="EMBL/GenBank/DDBJ databases">
        <title>Genomic Encyclopedia of Type Strains, Phase IV (KMG-IV): sequencing the most valuable type-strain genomes for metagenomic binning, comparative biology and taxonomic classification.</title>
        <authorList>
            <person name="Goeker M."/>
        </authorList>
    </citation>
    <scope>NUCLEOTIDE SEQUENCE [LARGE SCALE GENOMIC DNA]</scope>
    <source>
        <strain evidence="5 6">DSM 17721</strain>
    </source>
</reference>
<sequence>MKDLKDKVIFLTGAGSGIGRATAIEFARAGTSSLILNDINMNGLKETASIIEGLGRKSFVLPADVSDYNAVREMVRTAFDSLGRIDILVNVAGTAMPAPLEEMGIEDWRKVIGVNLYGALNTVQCVYSHMLERGSGHIVNIASIGGLFALHPYNAAYYVSKFGVVGFSEALMLESSMRGIHVTCVCPGGVKTSIYDTSTFKGLSEGARQQMKKLLLASAEEPEDTARAIVDAVKKNKFLITTTKTAKLAYFLRRHFSFLWFFLMKKLADWFVKNFDKYKTQGRSGLPKER</sequence>
<dbReference type="PRINTS" id="PR00080">
    <property type="entry name" value="SDRFAMILY"/>
</dbReference>
<evidence type="ECO:0000256" key="1">
    <source>
        <dbReference type="ARBA" id="ARBA00006484"/>
    </source>
</evidence>
<feature type="domain" description="Ketoreductase" evidence="4">
    <location>
        <begin position="7"/>
        <end position="191"/>
    </location>
</feature>
<dbReference type="FunFam" id="3.40.50.720:FF:000084">
    <property type="entry name" value="Short-chain dehydrogenase reductase"/>
    <property type="match status" value="1"/>
</dbReference>
<dbReference type="Proteomes" id="UP000525298">
    <property type="component" value="Unassembled WGS sequence"/>
</dbReference>
<gene>
    <name evidence="5" type="ORF">HNR65_003348</name>
</gene>
<dbReference type="EC" id="1.3.8.1" evidence="5"/>
<evidence type="ECO:0000313" key="6">
    <source>
        <dbReference type="Proteomes" id="UP000525298"/>
    </source>
</evidence>